<dbReference type="InterPro" id="IPR003660">
    <property type="entry name" value="HAMP_dom"/>
</dbReference>
<dbReference type="InterPro" id="IPR036890">
    <property type="entry name" value="HATPase_C_sf"/>
</dbReference>
<keyword evidence="9 11" id="KW-1133">Transmembrane helix</keyword>
<sequence length="589" mass="68044">MKYYSRKSSNSIRSQLIWSFSAMLVLEILVFGIAASILYERTLKENNNSYVFQMIHQMNGIIDNYIAYMEDISSVVLQHEDVRLYALSSEDPETRASLKPGIQGFLYSIKEVRTDLVNLILLMEDGDFISPNPEDTLNESIDFRQEDWYKKAGPQYYKPYITSSHVQNIIKGRYPWVISMTRRFQVEEDKKGILLVDLNYNIIRELSSNIEIGEKGYIFIINSLGEIVYHPRQDLIYNDLKHEKIDQILGMKTGSLLSTVDGEKILYTFGTSADTGWTIVGVSNVKELLSSRRELQSYLWLLILFTFSIVIMISTLLSGWIVKPIESLRKSMQEVEKGNFNIDINVQCDHEVFDLAEDCNIAIEKIKELMIQNEKEQELKRKNEFKALQAQINPHFLYNTLDSIIWLIEGEENEDAVRMIEELADFFRLSLNKGREIIPIRQVIDHISSYLIIQQMRYKNKMDYRILVDPELYSYYSLKLLLQPLVENAIYHGIKNQDGEGIITIQAARKDNLILFSVEDSGVGIDAKTMEQLKAGEIPASSRSGMGLRNVQERLHLFFGKEYDLFFESEPGKGSRIGFTIPLIKEPQT</sequence>
<dbReference type="Gene3D" id="3.30.450.20">
    <property type="entry name" value="PAS domain"/>
    <property type="match status" value="1"/>
</dbReference>
<keyword evidence="15" id="KW-1185">Reference proteome</keyword>
<dbReference type="InterPro" id="IPR010559">
    <property type="entry name" value="Sig_transdc_His_kin_internal"/>
</dbReference>
<dbReference type="AlphaFoldDB" id="A0A5C1QU04"/>
<dbReference type="CDD" id="cd18773">
    <property type="entry name" value="PDC1_HK_sensor"/>
    <property type="match status" value="1"/>
</dbReference>
<dbReference type="Pfam" id="PF02518">
    <property type="entry name" value="HATPase_c"/>
    <property type="match status" value="1"/>
</dbReference>
<organism evidence="14 15">
    <name type="scientific">Oceanispirochaeta crateris</name>
    <dbReference type="NCBI Taxonomy" id="2518645"/>
    <lineage>
        <taxon>Bacteria</taxon>
        <taxon>Pseudomonadati</taxon>
        <taxon>Spirochaetota</taxon>
        <taxon>Spirochaetia</taxon>
        <taxon>Spirochaetales</taxon>
        <taxon>Spirochaetaceae</taxon>
        <taxon>Oceanispirochaeta</taxon>
    </lineage>
</organism>
<reference evidence="14 15" key="1">
    <citation type="submission" date="2019-02" db="EMBL/GenBank/DDBJ databases">
        <title>Complete Genome Sequence and Methylome Analysis of free living Spirochaetas.</title>
        <authorList>
            <person name="Fomenkov A."/>
            <person name="Dubinina G."/>
            <person name="Leshcheva N."/>
            <person name="Mikheeva N."/>
            <person name="Grabovich M."/>
            <person name="Vincze T."/>
            <person name="Roberts R.J."/>
        </authorList>
    </citation>
    <scope>NUCLEOTIDE SEQUENCE [LARGE SCALE GENOMIC DNA]</scope>
    <source>
        <strain evidence="14 15">K2</strain>
    </source>
</reference>
<evidence type="ECO:0000256" key="3">
    <source>
        <dbReference type="ARBA" id="ARBA00012438"/>
    </source>
</evidence>
<dbReference type="PRINTS" id="PR00344">
    <property type="entry name" value="BCTRLSENSOR"/>
</dbReference>
<dbReference type="PANTHER" id="PTHR34220:SF7">
    <property type="entry name" value="SENSOR HISTIDINE KINASE YPDA"/>
    <property type="match status" value="1"/>
</dbReference>
<evidence type="ECO:0000256" key="6">
    <source>
        <dbReference type="ARBA" id="ARBA00022679"/>
    </source>
</evidence>
<evidence type="ECO:0000256" key="9">
    <source>
        <dbReference type="ARBA" id="ARBA00022989"/>
    </source>
</evidence>
<comment type="subcellular location">
    <subcellularLocation>
        <location evidence="2">Cell membrane</location>
        <topology evidence="2">Multi-pass membrane protein</topology>
    </subcellularLocation>
</comment>
<evidence type="ECO:0000259" key="12">
    <source>
        <dbReference type="PROSITE" id="PS50109"/>
    </source>
</evidence>
<name>A0A5C1QU04_9SPIO</name>
<evidence type="ECO:0000313" key="15">
    <source>
        <dbReference type="Proteomes" id="UP000324209"/>
    </source>
</evidence>
<feature type="domain" description="Histidine kinase" evidence="12">
    <location>
        <begin position="411"/>
        <end position="585"/>
    </location>
</feature>
<accession>A0A5C1QU04</accession>
<dbReference type="EMBL" id="CP036150">
    <property type="protein sequence ID" value="QEN09522.1"/>
    <property type="molecule type" value="Genomic_DNA"/>
</dbReference>
<dbReference type="RefSeq" id="WP_149487596.1">
    <property type="nucleotide sequence ID" value="NZ_CP036150.1"/>
</dbReference>
<evidence type="ECO:0000256" key="1">
    <source>
        <dbReference type="ARBA" id="ARBA00000085"/>
    </source>
</evidence>
<keyword evidence="4" id="KW-1003">Cell membrane</keyword>
<dbReference type="PANTHER" id="PTHR34220">
    <property type="entry name" value="SENSOR HISTIDINE KINASE YPDA"/>
    <property type="match status" value="1"/>
</dbReference>
<evidence type="ECO:0000259" key="13">
    <source>
        <dbReference type="PROSITE" id="PS50885"/>
    </source>
</evidence>
<dbReference type="OrthoDB" id="370211at2"/>
<gene>
    <name evidence="14" type="ORF">EXM22_16600</name>
</gene>
<evidence type="ECO:0000313" key="14">
    <source>
        <dbReference type="EMBL" id="QEN09522.1"/>
    </source>
</evidence>
<dbReference type="SUPFAM" id="SSF158472">
    <property type="entry name" value="HAMP domain-like"/>
    <property type="match status" value="1"/>
</dbReference>
<dbReference type="Proteomes" id="UP000324209">
    <property type="component" value="Chromosome"/>
</dbReference>
<proteinExistence type="predicted"/>
<dbReference type="InterPro" id="IPR033479">
    <property type="entry name" value="dCache_1"/>
</dbReference>
<feature type="transmembrane region" description="Helical" evidence="11">
    <location>
        <begin position="16"/>
        <end position="39"/>
    </location>
</feature>
<dbReference type="InterPro" id="IPR004358">
    <property type="entry name" value="Sig_transdc_His_kin-like_C"/>
</dbReference>
<evidence type="ECO:0000256" key="5">
    <source>
        <dbReference type="ARBA" id="ARBA00022553"/>
    </source>
</evidence>
<dbReference type="Gene3D" id="6.10.340.10">
    <property type="match status" value="1"/>
</dbReference>
<evidence type="ECO:0000256" key="2">
    <source>
        <dbReference type="ARBA" id="ARBA00004651"/>
    </source>
</evidence>
<keyword evidence="7 11" id="KW-0812">Transmembrane</keyword>
<evidence type="ECO:0000256" key="7">
    <source>
        <dbReference type="ARBA" id="ARBA00022692"/>
    </source>
</evidence>
<dbReference type="KEGG" id="ock:EXM22_16600"/>
<dbReference type="InterPro" id="IPR005467">
    <property type="entry name" value="His_kinase_dom"/>
</dbReference>
<dbReference type="PROSITE" id="PS50109">
    <property type="entry name" value="HIS_KIN"/>
    <property type="match status" value="1"/>
</dbReference>
<dbReference type="PROSITE" id="PS50885">
    <property type="entry name" value="HAMP"/>
    <property type="match status" value="1"/>
</dbReference>
<evidence type="ECO:0000256" key="11">
    <source>
        <dbReference type="SAM" id="Phobius"/>
    </source>
</evidence>
<keyword evidence="10 11" id="KW-0472">Membrane</keyword>
<keyword evidence="8 14" id="KW-0418">Kinase</keyword>
<dbReference type="Gene3D" id="3.30.565.10">
    <property type="entry name" value="Histidine kinase-like ATPase, C-terminal domain"/>
    <property type="match status" value="1"/>
</dbReference>
<dbReference type="InterPro" id="IPR003594">
    <property type="entry name" value="HATPase_dom"/>
</dbReference>
<evidence type="ECO:0000256" key="10">
    <source>
        <dbReference type="ARBA" id="ARBA00023136"/>
    </source>
</evidence>
<comment type="catalytic activity">
    <reaction evidence="1">
        <text>ATP + protein L-histidine = ADP + protein N-phospho-L-histidine.</text>
        <dbReference type="EC" id="2.7.13.3"/>
    </reaction>
</comment>
<dbReference type="SMART" id="SM00387">
    <property type="entry name" value="HATPase_c"/>
    <property type="match status" value="1"/>
</dbReference>
<dbReference type="Pfam" id="PF06580">
    <property type="entry name" value="His_kinase"/>
    <property type="match status" value="1"/>
</dbReference>
<evidence type="ECO:0000256" key="8">
    <source>
        <dbReference type="ARBA" id="ARBA00022777"/>
    </source>
</evidence>
<dbReference type="EC" id="2.7.13.3" evidence="3"/>
<protein>
    <recommendedName>
        <fullName evidence="3">histidine kinase</fullName>
        <ecNumber evidence="3">2.7.13.3</ecNumber>
    </recommendedName>
</protein>
<feature type="transmembrane region" description="Helical" evidence="11">
    <location>
        <begin position="298"/>
        <end position="322"/>
    </location>
</feature>
<dbReference type="GO" id="GO:0000155">
    <property type="term" value="F:phosphorelay sensor kinase activity"/>
    <property type="evidence" value="ECO:0007669"/>
    <property type="project" value="InterPro"/>
</dbReference>
<keyword evidence="6" id="KW-0808">Transferase</keyword>
<dbReference type="CDD" id="cd12912">
    <property type="entry name" value="PDC2_MCP_like"/>
    <property type="match status" value="1"/>
</dbReference>
<dbReference type="Pfam" id="PF02743">
    <property type="entry name" value="dCache_1"/>
    <property type="match status" value="1"/>
</dbReference>
<evidence type="ECO:0000256" key="4">
    <source>
        <dbReference type="ARBA" id="ARBA00022475"/>
    </source>
</evidence>
<dbReference type="InterPro" id="IPR050640">
    <property type="entry name" value="Bact_2-comp_sensor_kinase"/>
</dbReference>
<dbReference type="SUPFAM" id="SSF55874">
    <property type="entry name" value="ATPase domain of HSP90 chaperone/DNA topoisomerase II/histidine kinase"/>
    <property type="match status" value="1"/>
</dbReference>
<feature type="domain" description="HAMP" evidence="13">
    <location>
        <begin position="319"/>
        <end position="371"/>
    </location>
</feature>
<keyword evidence="5" id="KW-0597">Phosphoprotein</keyword>
<dbReference type="GO" id="GO:0005886">
    <property type="term" value="C:plasma membrane"/>
    <property type="evidence" value="ECO:0007669"/>
    <property type="project" value="UniProtKB-SubCell"/>
</dbReference>